<gene>
    <name evidence="2" type="ORF">Ccrd_014480</name>
</gene>
<dbReference type="AlphaFoldDB" id="A0A118K491"/>
<dbReference type="EMBL" id="LEKV01001515">
    <property type="protein sequence ID" value="KVI07168.1"/>
    <property type="molecule type" value="Genomic_DNA"/>
</dbReference>
<organism evidence="2 3">
    <name type="scientific">Cynara cardunculus var. scolymus</name>
    <name type="common">Globe artichoke</name>
    <name type="synonym">Cynara scolymus</name>
    <dbReference type="NCBI Taxonomy" id="59895"/>
    <lineage>
        <taxon>Eukaryota</taxon>
        <taxon>Viridiplantae</taxon>
        <taxon>Streptophyta</taxon>
        <taxon>Embryophyta</taxon>
        <taxon>Tracheophyta</taxon>
        <taxon>Spermatophyta</taxon>
        <taxon>Magnoliopsida</taxon>
        <taxon>eudicotyledons</taxon>
        <taxon>Gunneridae</taxon>
        <taxon>Pentapetalae</taxon>
        <taxon>asterids</taxon>
        <taxon>campanulids</taxon>
        <taxon>Asterales</taxon>
        <taxon>Asteraceae</taxon>
        <taxon>Carduoideae</taxon>
        <taxon>Cardueae</taxon>
        <taxon>Carduinae</taxon>
        <taxon>Cynara</taxon>
    </lineage>
</organism>
<comment type="caution">
    <text evidence="2">The sequence shown here is derived from an EMBL/GenBank/DDBJ whole genome shotgun (WGS) entry which is preliminary data.</text>
</comment>
<evidence type="ECO:0000256" key="1">
    <source>
        <dbReference type="SAM" id="MobiDB-lite"/>
    </source>
</evidence>
<evidence type="ECO:0000313" key="3">
    <source>
        <dbReference type="Proteomes" id="UP000243975"/>
    </source>
</evidence>
<dbReference type="Proteomes" id="UP000243975">
    <property type="component" value="Unassembled WGS sequence"/>
</dbReference>
<sequence length="141" mass="15583">MTMRIVDHQLPSDTTKSHSTKTPSPQQLQTHPPSSTPGSPAPNASTPIAFTVSLSASMLSGVLNTPGTSTLRRPSMSHLPNPPFPYNPWISRNFPRINYLVVAMTADLRWLGEIQYGLRELRNSGLKDLTSAEEYYDEQMG</sequence>
<feature type="region of interest" description="Disordered" evidence="1">
    <location>
        <begin position="1"/>
        <end position="47"/>
    </location>
</feature>
<dbReference type="Gramene" id="KVI07168">
    <property type="protein sequence ID" value="KVI07168"/>
    <property type="gene ID" value="Ccrd_014480"/>
</dbReference>
<keyword evidence="3" id="KW-1185">Reference proteome</keyword>
<reference evidence="2 3" key="1">
    <citation type="journal article" date="2016" name="Sci. Rep.">
        <title>The genome sequence of the outbreeding globe artichoke constructed de novo incorporating a phase-aware low-pass sequencing strategy of F1 progeny.</title>
        <authorList>
            <person name="Scaglione D."/>
            <person name="Reyes-Chin-Wo S."/>
            <person name="Acquadro A."/>
            <person name="Froenicke L."/>
            <person name="Portis E."/>
            <person name="Beitel C."/>
            <person name="Tirone M."/>
            <person name="Mauro R."/>
            <person name="Lo Monaco A."/>
            <person name="Mauromicale G."/>
            <person name="Faccioli P."/>
            <person name="Cattivelli L."/>
            <person name="Rieseberg L."/>
            <person name="Michelmore R."/>
            <person name="Lanteri S."/>
        </authorList>
    </citation>
    <scope>NUCLEOTIDE SEQUENCE [LARGE SCALE GENOMIC DNA]</scope>
    <source>
        <strain evidence="2">2C</strain>
    </source>
</reference>
<name>A0A118K491_CYNCS</name>
<evidence type="ECO:0000313" key="2">
    <source>
        <dbReference type="EMBL" id="KVI07168.1"/>
    </source>
</evidence>
<feature type="compositionally biased region" description="Polar residues" evidence="1">
    <location>
        <begin position="26"/>
        <end position="47"/>
    </location>
</feature>
<protein>
    <submittedName>
        <fullName evidence="2">Uncharacterized protein</fullName>
    </submittedName>
</protein>
<proteinExistence type="predicted"/>
<accession>A0A118K491</accession>